<dbReference type="InterPro" id="IPR057869">
    <property type="entry name" value="HP1_YO34"/>
</dbReference>
<feature type="compositionally biased region" description="Polar residues" evidence="1">
    <location>
        <begin position="188"/>
        <end position="201"/>
    </location>
</feature>
<accession>A0A8S5QJQ1</accession>
<reference evidence="2" key="1">
    <citation type="journal article" date="2021" name="Proc. Natl. Acad. Sci. U.S.A.">
        <title>A Catalog of Tens of Thousands of Viruses from Human Metagenomes Reveals Hidden Associations with Chronic Diseases.</title>
        <authorList>
            <person name="Tisza M.J."/>
            <person name="Buck C.B."/>
        </authorList>
    </citation>
    <scope>NUCLEOTIDE SEQUENCE</scope>
    <source>
        <strain evidence="2">Ctitt1</strain>
    </source>
</reference>
<feature type="compositionally biased region" description="Polar residues" evidence="1">
    <location>
        <begin position="146"/>
        <end position="174"/>
    </location>
</feature>
<protein>
    <submittedName>
        <fullName evidence="2">Uncharacterized protein</fullName>
    </submittedName>
</protein>
<evidence type="ECO:0000256" key="1">
    <source>
        <dbReference type="SAM" id="MobiDB-lite"/>
    </source>
</evidence>
<dbReference type="EMBL" id="BK015676">
    <property type="protein sequence ID" value="DAE19518.1"/>
    <property type="molecule type" value="Genomic_DNA"/>
</dbReference>
<proteinExistence type="predicted"/>
<dbReference type="Pfam" id="PF25759">
    <property type="entry name" value="HP1_ORF34"/>
    <property type="match status" value="1"/>
</dbReference>
<organism evidence="2">
    <name type="scientific">Myoviridae sp. ctitt1</name>
    <dbReference type="NCBI Taxonomy" id="2825157"/>
    <lineage>
        <taxon>Viruses</taxon>
        <taxon>Duplodnaviria</taxon>
        <taxon>Heunggongvirae</taxon>
        <taxon>Uroviricota</taxon>
        <taxon>Caudoviricetes</taxon>
    </lineage>
</organism>
<name>A0A8S5QJQ1_9CAUD</name>
<feature type="region of interest" description="Disordered" evidence="1">
    <location>
        <begin position="146"/>
        <end position="211"/>
    </location>
</feature>
<evidence type="ECO:0000313" key="2">
    <source>
        <dbReference type="EMBL" id="DAE19518.1"/>
    </source>
</evidence>
<sequence length="211" mass="22721">MSTRHPVILTLNGETVKMLNLKVEAVLPFKDKDQSGQTSGTQKSEGGIKAKELNVSGVIPFRNVEFLTRIFELAEGVDEGGKQTVYRVSNLTATAINMRQATFTGRLSAPESDSLRAWNVSFTLREYSSVPEKKEANVFSKLGGVVSQTTPGITTPGASSGENTPPDTEMSSSDKFWKKIDDWLAPSPSESKADTTSNGTAGSAVKTDKDK</sequence>